<protein>
    <recommendedName>
        <fullName evidence="3 8">3-deoxy-D-manno-octulosonic acid transferase</fullName>
        <shortName evidence="8">Kdo transferase</shortName>
        <ecNumber evidence="2 8">2.4.99.12</ecNumber>
    </recommendedName>
    <alternativeName>
        <fullName evidence="5 8">Lipid IV(A) 3-deoxy-D-manno-octulosonic acid transferase</fullName>
    </alternativeName>
</protein>
<accession>A0A656D6Y3</accession>
<dbReference type="GO" id="GO:0009245">
    <property type="term" value="P:lipid A biosynthetic process"/>
    <property type="evidence" value="ECO:0007669"/>
    <property type="project" value="TreeGrafter"/>
</dbReference>
<proteinExistence type="inferred from homology"/>
<dbReference type="InterPro" id="IPR039901">
    <property type="entry name" value="Kdotransferase"/>
</dbReference>
<evidence type="ECO:0000259" key="9">
    <source>
        <dbReference type="Pfam" id="PF04413"/>
    </source>
</evidence>
<evidence type="ECO:0000256" key="6">
    <source>
        <dbReference type="ARBA" id="ARBA00049183"/>
    </source>
</evidence>
<dbReference type="EC" id="2.4.99.12" evidence="2 8"/>
<feature type="transmembrane region" description="Helical" evidence="8">
    <location>
        <begin position="16"/>
        <end position="38"/>
    </location>
</feature>
<reference evidence="10 11" key="1">
    <citation type="submission" date="2015-11" db="EMBL/GenBank/DDBJ databases">
        <authorList>
            <person name="Varghese N."/>
        </authorList>
    </citation>
    <scope>NUCLEOTIDE SEQUENCE [LARGE SCALE GENOMIC DNA]</scope>
    <source>
        <strain evidence="10 11">JGI-24</strain>
    </source>
</reference>
<dbReference type="PANTHER" id="PTHR42755">
    <property type="entry name" value="3-DEOXY-MANNO-OCTULOSONATE CYTIDYLYLTRANSFERASE"/>
    <property type="match status" value="1"/>
</dbReference>
<comment type="similarity">
    <text evidence="8">Belongs to the glycosyltransferase group 1 family.</text>
</comment>
<feature type="active site" description="Proton acceptor" evidence="7">
    <location>
        <position position="83"/>
    </location>
</feature>
<evidence type="ECO:0000256" key="8">
    <source>
        <dbReference type="RuleBase" id="RU365103"/>
    </source>
</evidence>
<dbReference type="OrthoDB" id="9789797at2"/>
<dbReference type="GO" id="GO:0009244">
    <property type="term" value="P:lipopolysaccharide core region biosynthetic process"/>
    <property type="evidence" value="ECO:0007669"/>
    <property type="project" value="UniProtKB-UniRule"/>
</dbReference>
<dbReference type="RefSeq" id="WP_081040963.1">
    <property type="nucleotide sequence ID" value="NZ_CZVU01000025.1"/>
</dbReference>
<keyword evidence="8" id="KW-0448">Lipopolysaccharide biosynthesis</keyword>
<dbReference type="GO" id="GO:0005886">
    <property type="term" value="C:plasma membrane"/>
    <property type="evidence" value="ECO:0007669"/>
    <property type="project" value="UniProtKB-SubCell"/>
</dbReference>
<comment type="function">
    <text evidence="8">Involved in lipopolysaccharide (LPS) biosynthesis. Catalyzes the transfer of 3-deoxy-D-manno-octulosonate (Kdo) residue(s) from CMP-Kdo to lipid IV(A), the tetraacyldisaccharide-1,4'-bisphosphate precursor of lipid A.</text>
</comment>
<keyword evidence="8" id="KW-1133">Transmembrane helix</keyword>
<evidence type="ECO:0000256" key="1">
    <source>
        <dbReference type="ARBA" id="ARBA00004713"/>
    </source>
</evidence>
<comment type="catalytic activity">
    <reaction evidence="6 8">
        <text>lipid IVA (E. coli) + CMP-3-deoxy-beta-D-manno-octulosonate = alpha-Kdo-(2-&gt;6)-lipid IVA (E. coli) + CMP + H(+)</text>
        <dbReference type="Rhea" id="RHEA:28066"/>
        <dbReference type="ChEBI" id="CHEBI:15378"/>
        <dbReference type="ChEBI" id="CHEBI:58603"/>
        <dbReference type="ChEBI" id="CHEBI:60364"/>
        <dbReference type="ChEBI" id="CHEBI:60377"/>
        <dbReference type="ChEBI" id="CHEBI:85987"/>
        <dbReference type="EC" id="2.4.99.12"/>
    </reaction>
</comment>
<evidence type="ECO:0000256" key="2">
    <source>
        <dbReference type="ARBA" id="ARBA00012621"/>
    </source>
</evidence>
<dbReference type="UniPathway" id="UPA00958"/>
<evidence type="ECO:0000313" key="10">
    <source>
        <dbReference type="EMBL" id="CUT00149.1"/>
    </source>
</evidence>
<name>A0A656D6Y3_KRYT1</name>
<dbReference type="Proteomes" id="UP000243065">
    <property type="component" value="Unassembled WGS sequence"/>
</dbReference>
<dbReference type="InterPro" id="IPR038107">
    <property type="entry name" value="Glycos_transf_N_sf"/>
</dbReference>
<dbReference type="Gene3D" id="3.40.50.2000">
    <property type="entry name" value="Glycogen Phosphorylase B"/>
    <property type="match status" value="1"/>
</dbReference>
<evidence type="ECO:0000313" key="11">
    <source>
        <dbReference type="Proteomes" id="UP000243065"/>
    </source>
</evidence>
<dbReference type="SUPFAM" id="SSF53756">
    <property type="entry name" value="UDP-Glycosyltransferase/glycogen phosphorylase"/>
    <property type="match status" value="1"/>
</dbReference>
<comment type="subcellular location">
    <subcellularLocation>
        <location evidence="8">Cell membrane</location>
    </subcellularLocation>
</comment>
<dbReference type="AlphaFoldDB" id="A0A656D6Y3"/>
<dbReference type="InterPro" id="IPR007507">
    <property type="entry name" value="Glycos_transf_N"/>
</dbReference>
<evidence type="ECO:0000256" key="7">
    <source>
        <dbReference type="PIRSR" id="PIRSR639901-1"/>
    </source>
</evidence>
<evidence type="ECO:0000256" key="3">
    <source>
        <dbReference type="ARBA" id="ARBA00019077"/>
    </source>
</evidence>
<organism evidence="10 11">
    <name type="scientific">Kryptobacter tengchongensis</name>
    <dbReference type="NCBI Taxonomy" id="1643429"/>
    <lineage>
        <taxon>Bacteria</taxon>
        <taxon>Pseudomonadati</taxon>
        <taxon>Candidatus Kryptoniota</taxon>
        <taxon>Candidatus Kryptobacter</taxon>
    </lineage>
</organism>
<dbReference type="EMBL" id="CZVU01000025">
    <property type="protein sequence ID" value="CUT00149.1"/>
    <property type="molecule type" value="Genomic_DNA"/>
</dbReference>
<sequence>MAFKKIKILQMKNLKLIALLTLYNLILIPLLYILFHLLSLSNKKVKKGIKGRKNLFKNLEDKIKEKFNPQKPTFWFHSSSLGEFEQAKPLISKLKEKFNPNIIVTFFSPSGYEHSKNYPLADVISYIPFDSIFNAKKFTNLIKSEKTYFFLMKYDIWPNHLYMARKNNFIICLANAIVDERKTASFLKRIFYSTFYELIDYIFLISKDDEKNLPKLNLKKPIILSTGDTRYDQVFSRSKEALKRPIFPDDVIKQDKGKKKIFVIGSSWEDDEKVVIPVVIKIQKYEPELLTILVPHEPTEENLERIEKELKDKITFIRFSKIKNYNSEKVIIVDSVGYLMRIYAYADIAYVGGSFKQGIHNVLEPATYGIPVIYGPKINNSPEAQNLAKIGGGFIVKNKKEFYKTLRKLLSDENLRNKSGRKSYELISSNIGATEKIIQAIGLNF</sequence>
<keyword evidence="11" id="KW-1185">Reference proteome</keyword>
<dbReference type="PANTHER" id="PTHR42755:SF1">
    <property type="entry name" value="3-DEOXY-D-MANNO-OCTULOSONIC ACID TRANSFERASE, MITOCHONDRIAL-RELATED"/>
    <property type="match status" value="1"/>
</dbReference>
<keyword evidence="8" id="KW-0472">Membrane</keyword>
<keyword evidence="4 8" id="KW-0808">Transferase</keyword>
<feature type="domain" description="3-deoxy-D-manno-octulosonic-acid transferase N-terminal" evidence="9">
    <location>
        <begin position="65"/>
        <end position="233"/>
    </location>
</feature>
<dbReference type="Gene3D" id="3.40.50.11720">
    <property type="entry name" value="3-Deoxy-D-manno-octulosonic-acid transferase, N-terminal domain"/>
    <property type="match status" value="1"/>
</dbReference>
<dbReference type="GO" id="GO:0043842">
    <property type="term" value="F:Kdo transferase activity"/>
    <property type="evidence" value="ECO:0007669"/>
    <property type="project" value="UniProtKB-EC"/>
</dbReference>
<evidence type="ECO:0000256" key="4">
    <source>
        <dbReference type="ARBA" id="ARBA00022679"/>
    </source>
</evidence>
<keyword evidence="8" id="KW-0812">Transmembrane</keyword>
<gene>
    <name evidence="10" type="ORF">JGI24_00727</name>
</gene>
<comment type="pathway">
    <text evidence="1 8">Bacterial outer membrane biogenesis; LPS core biosynthesis.</text>
</comment>
<evidence type="ECO:0000256" key="5">
    <source>
        <dbReference type="ARBA" id="ARBA00031445"/>
    </source>
</evidence>
<keyword evidence="8" id="KW-1003">Cell membrane</keyword>
<dbReference type="Pfam" id="PF04413">
    <property type="entry name" value="Glycos_transf_N"/>
    <property type="match status" value="1"/>
</dbReference>